<dbReference type="Pfam" id="PF01590">
    <property type="entry name" value="GAF"/>
    <property type="match status" value="1"/>
</dbReference>
<dbReference type="GO" id="GO:0005524">
    <property type="term" value="F:ATP binding"/>
    <property type="evidence" value="ECO:0007669"/>
    <property type="project" value="UniProtKB-KW"/>
</dbReference>
<dbReference type="Gene3D" id="1.10.10.60">
    <property type="entry name" value="Homeodomain-like"/>
    <property type="match status" value="1"/>
</dbReference>
<dbReference type="GO" id="GO:0043565">
    <property type="term" value="F:sequence-specific DNA binding"/>
    <property type="evidence" value="ECO:0007669"/>
    <property type="project" value="InterPro"/>
</dbReference>
<dbReference type="InterPro" id="IPR003018">
    <property type="entry name" value="GAF"/>
</dbReference>
<evidence type="ECO:0000259" key="6">
    <source>
        <dbReference type="PROSITE" id="PS50045"/>
    </source>
</evidence>
<accession>A0A839HM42</accession>
<dbReference type="PANTHER" id="PTHR32071">
    <property type="entry name" value="TRANSCRIPTIONAL REGULATORY PROTEIN"/>
    <property type="match status" value="1"/>
</dbReference>
<evidence type="ECO:0000313" key="8">
    <source>
        <dbReference type="Proteomes" id="UP000586093"/>
    </source>
</evidence>
<sequence>MKPHLSPYVGFHKDVRGVRGLWERFNAGLLDLEERRTPYQQMLLGEWQRCSALGVDVAMTKGRRLSDSEFRLRREAEQLLLETSVPIVQDVSRFLVDVPGIMILTERTGTVLHITGDPAVRERAASLTGIVEGSHWDELTAGTNGMGTALSKGQPVHVYATEHFCEGWHSWSCAAAPIFDSDGQTVLGIIDFTTVESDFRDQALGLTVSVAKSIQARMALHRELERRRLLAAFSEAARRYPHDDMIVVDHAHRPVIHTPNERCRQIVERWGPGGCPGGFGVQAKIEVTAPGQAAPIGTLVLLAKPSGYQKVFRQEDRPPPARTTAVDAVARFGDFMSCDADTRRMFEELERIARSDVNLLIIGETGTGKELLARQVHACSPRRNEPYLAVNCGAISEHLMESTFFGYVKGAFSGADPRGRAGYFESAQGGTLFLDEVGELPPAMQAALLRVLEDGSFQRVGSCETRRASCRIIAATHRNLEQLIAEGRFRQDLYYRLKVVQRSIKPLRERPCDIPLLARQFAESLRRKHQLDELTITPEAYEALSRYNWPGNAREVRNTMEAAVLCSDGVITVDCLPPEVLRPISPEAPPAEGPAPGEGMASVREYERQIIVGMLRKFRKVNQVAQALGMARSTLYRKFGELDIRPADYTGGASGEADGA</sequence>
<dbReference type="Gene3D" id="1.10.8.60">
    <property type="match status" value="1"/>
</dbReference>
<keyword evidence="4" id="KW-0238">DNA-binding</keyword>
<dbReference type="Pfam" id="PF00158">
    <property type="entry name" value="Sigma54_activat"/>
    <property type="match status" value="1"/>
</dbReference>
<proteinExistence type="predicted"/>
<name>A0A839HM42_9BURK</name>
<dbReference type="FunFam" id="3.40.50.300:FF:000006">
    <property type="entry name" value="DNA-binding transcriptional regulator NtrC"/>
    <property type="match status" value="1"/>
</dbReference>
<dbReference type="Proteomes" id="UP000586093">
    <property type="component" value="Unassembled WGS sequence"/>
</dbReference>
<dbReference type="CDD" id="cd00009">
    <property type="entry name" value="AAA"/>
    <property type="match status" value="1"/>
</dbReference>
<dbReference type="SMART" id="SM00382">
    <property type="entry name" value="AAA"/>
    <property type="match status" value="1"/>
</dbReference>
<dbReference type="Pfam" id="PF25601">
    <property type="entry name" value="AAA_lid_14"/>
    <property type="match status" value="1"/>
</dbReference>
<keyword evidence="3" id="KW-0805">Transcription regulation</keyword>
<evidence type="ECO:0000256" key="3">
    <source>
        <dbReference type="ARBA" id="ARBA00023015"/>
    </source>
</evidence>
<dbReference type="Pfam" id="PF02954">
    <property type="entry name" value="HTH_8"/>
    <property type="match status" value="1"/>
</dbReference>
<dbReference type="EMBL" id="JACIVI010000009">
    <property type="protein sequence ID" value="MBB1163343.1"/>
    <property type="molecule type" value="Genomic_DNA"/>
</dbReference>
<evidence type="ECO:0000256" key="2">
    <source>
        <dbReference type="ARBA" id="ARBA00022840"/>
    </source>
</evidence>
<evidence type="ECO:0000313" key="7">
    <source>
        <dbReference type="EMBL" id="MBB1163343.1"/>
    </source>
</evidence>
<dbReference type="GO" id="GO:0006355">
    <property type="term" value="P:regulation of DNA-templated transcription"/>
    <property type="evidence" value="ECO:0007669"/>
    <property type="project" value="InterPro"/>
</dbReference>
<dbReference type="PROSITE" id="PS00676">
    <property type="entry name" value="SIGMA54_INTERACT_2"/>
    <property type="match status" value="1"/>
</dbReference>
<keyword evidence="2" id="KW-0067">ATP-binding</keyword>
<dbReference type="Gene3D" id="3.30.450.40">
    <property type="match status" value="1"/>
</dbReference>
<dbReference type="InterPro" id="IPR058031">
    <property type="entry name" value="AAA_lid_NorR"/>
</dbReference>
<comment type="caution">
    <text evidence="7">The sequence shown here is derived from an EMBL/GenBank/DDBJ whole genome shotgun (WGS) entry which is preliminary data.</text>
</comment>
<protein>
    <submittedName>
        <fullName evidence="7">Sigma-54-dependent Fis family transcriptional regulator</fullName>
    </submittedName>
</protein>
<feature type="domain" description="Sigma-54 factor interaction" evidence="6">
    <location>
        <begin position="335"/>
        <end position="565"/>
    </location>
</feature>
<evidence type="ECO:0000256" key="4">
    <source>
        <dbReference type="ARBA" id="ARBA00023125"/>
    </source>
</evidence>
<dbReference type="InterPro" id="IPR003593">
    <property type="entry name" value="AAA+_ATPase"/>
</dbReference>
<dbReference type="AlphaFoldDB" id="A0A839HM42"/>
<dbReference type="InterPro" id="IPR027417">
    <property type="entry name" value="P-loop_NTPase"/>
</dbReference>
<dbReference type="SUPFAM" id="SSF52540">
    <property type="entry name" value="P-loop containing nucleoside triphosphate hydrolases"/>
    <property type="match status" value="1"/>
</dbReference>
<evidence type="ECO:0000256" key="5">
    <source>
        <dbReference type="ARBA" id="ARBA00023163"/>
    </source>
</evidence>
<dbReference type="InterPro" id="IPR002078">
    <property type="entry name" value="Sigma_54_int"/>
</dbReference>
<dbReference type="InterPro" id="IPR029016">
    <property type="entry name" value="GAF-like_dom_sf"/>
</dbReference>
<dbReference type="PROSITE" id="PS00675">
    <property type="entry name" value="SIGMA54_INTERACT_1"/>
    <property type="match status" value="1"/>
</dbReference>
<gene>
    <name evidence="7" type="ORF">H4F90_15325</name>
</gene>
<keyword evidence="1" id="KW-0547">Nucleotide-binding</keyword>
<reference evidence="7 8" key="1">
    <citation type="submission" date="2020-08" db="EMBL/GenBank/DDBJ databases">
        <title>Aquariorum lacteus gen. nov., sp. nov., a new member of the family Comamonadaceae, isolated from freshwater aquarium.</title>
        <authorList>
            <person name="Chun S.-J."/>
        </authorList>
    </citation>
    <scope>NUCLEOTIDE SEQUENCE [LARGE SCALE GENOMIC DNA]</scope>
    <source>
        <strain evidence="7 8">SJAQ100</strain>
    </source>
</reference>
<keyword evidence="8" id="KW-1185">Reference proteome</keyword>
<keyword evidence="5" id="KW-0804">Transcription</keyword>
<organism evidence="7 8">
    <name type="scientific">Aquariibacter albus</name>
    <dbReference type="NCBI Taxonomy" id="2759899"/>
    <lineage>
        <taxon>Bacteria</taxon>
        <taxon>Pseudomonadati</taxon>
        <taxon>Pseudomonadota</taxon>
        <taxon>Betaproteobacteria</taxon>
        <taxon>Burkholderiales</taxon>
        <taxon>Sphaerotilaceae</taxon>
        <taxon>Aquariibacter</taxon>
    </lineage>
</organism>
<dbReference type="PROSITE" id="PS50045">
    <property type="entry name" value="SIGMA54_INTERACT_4"/>
    <property type="match status" value="1"/>
</dbReference>
<dbReference type="InterPro" id="IPR002197">
    <property type="entry name" value="HTH_Fis"/>
</dbReference>
<dbReference type="InterPro" id="IPR025943">
    <property type="entry name" value="Sigma_54_int_dom_ATP-bd_2"/>
</dbReference>
<dbReference type="Gene3D" id="3.40.50.300">
    <property type="entry name" value="P-loop containing nucleotide triphosphate hydrolases"/>
    <property type="match status" value="1"/>
</dbReference>
<dbReference type="InterPro" id="IPR009057">
    <property type="entry name" value="Homeodomain-like_sf"/>
</dbReference>
<evidence type="ECO:0000256" key="1">
    <source>
        <dbReference type="ARBA" id="ARBA00022741"/>
    </source>
</evidence>
<dbReference type="SUPFAM" id="SSF46689">
    <property type="entry name" value="Homeodomain-like"/>
    <property type="match status" value="1"/>
</dbReference>
<dbReference type="InterPro" id="IPR025662">
    <property type="entry name" value="Sigma_54_int_dom_ATP-bd_1"/>
</dbReference>
<dbReference type="RefSeq" id="WP_182666179.1">
    <property type="nucleotide sequence ID" value="NZ_JACIVI010000009.1"/>
</dbReference>